<dbReference type="Pfam" id="PF04239">
    <property type="entry name" value="DUF421"/>
    <property type="match status" value="1"/>
</dbReference>
<keyword evidence="6 7" id="KW-0472">Membrane</keyword>
<comment type="caution">
    <text evidence="9">The sequence shown here is derived from an EMBL/GenBank/DDBJ whole genome shotgun (WGS) entry which is preliminary data.</text>
</comment>
<feature type="domain" description="YetF C-terminal" evidence="8">
    <location>
        <begin position="69"/>
        <end position="201"/>
    </location>
</feature>
<dbReference type="OrthoDB" id="9778331at2"/>
<evidence type="ECO:0000256" key="4">
    <source>
        <dbReference type="ARBA" id="ARBA00022692"/>
    </source>
</evidence>
<name>A0A364K9X9_9BACL</name>
<dbReference type="Gene3D" id="3.30.240.20">
    <property type="entry name" value="bsu07140 like domains"/>
    <property type="match status" value="2"/>
</dbReference>
<evidence type="ECO:0000256" key="5">
    <source>
        <dbReference type="ARBA" id="ARBA00022989"/>
    </source>
</evidence>
<feature type="transmembrane region" description="Helical" evidence="7">
    <location>
        <begin position="20"/>
        <end position="39"/>
    </location>
</feature>
<proteinExistence type="inferred from homology"/>
<dbReference type="AlphaFoldDB" id="A0A364K9X9"/>
<dbReference type="InterPro" id="IPR007353">
    <property type="entry name" value="DUF421"/>
</dbReference>
<reference evidence="9 10" key="1">
    <citation type="submission" date="2018-06" db="EMBL/GenBank/DDBJ databases">
        <title>Thermoflavimicrobium daqus sp. nov., a thermophilic microbe isolated from Moutai-flavour Daqu.</title>
        <authorList>
            <person name="Wang X."/>
            <person name="Zhou H."/>
        </authorList>
    </citation>
    <scope>NUCLEOTIDE SEQUENCE [LARGE SCALE GENOMIC DNA]</scope>
    <source>
        <strain evidence="9 10">FBKL4.011</strain>
    </source>
</reference>
<keyword evidence="4 7" id="KW-0812">Transmembrane</keyword>
<accession>A0A364K9X9</accession>
<protein>
    <recommendedName>
        <fullName evidence="8">YetF C-terminal domain-containing protein</fullName>
    </recommendedName>
</protein>
<comment type="similarity">
    <text evidence="2">Belongs to the UPF0702 family.</text>
</comment>
<evidence type="ECO:0000256" key="6">
    <source>
        <dbReference type="ARBA" id="ARBA00023136"/>
    </source>
</evidence>
<keyword evidence="5 7" id="KW-1133">Transmembrane helix</keyword>
<evidence type="ECO:0000256" key="1">
    <source>
        <dbReference type="ARBA" id="ARBA00004651"/>
    </source>
</evidence>
<organism evidence="9 10">
    <name type="scientific">Thermoflavimicrobium daqui</name>
    <dbReference type="NCBI Taxonomy" id="2137476"/>
    <lineage>
        <taxon>Bacteria</taxon>
        <taxon>Bacillati</taxon>
        <taxon>Bacillota</taxon>
        <taxon>Bacilli</taxon>
        <taxon>Bacillales</taxon>
        <taxon>Thermoactinomycetaceae</taxon>
        <taxon>Thermoflavimicrobium</taxon>
    </lineage>
</organism>
<gene>
    <name evidence="9" type="ORF">DL897_00785</name>
</gene>
<dbReference type="Proteomes" id="UP000251213">
    <property type="component" value="Unassembled WGS sequence"/>
</dbReference>
<evidence type="ECO:0000313" key="9">
    <source>
        <dbReference type="EMBL" id="RAL27101.1"/>
    </source>
</evidence>
<keyword evidence="10" id="KW-1185">Reference proteome</keyword>
<dbReference type="GO" id="GO:0005886">
    <property type="term" value="C:plasma membrane"/>
    <property type="evidence" value="ECO:0007669"/>
    <property type="project" value="UniProtKB-SubCell"/>
</dbReference>
<evidence type="ECO:0000256" key="3">
    <source>
        <dbReference type="ARBA" id="ARBA00022475"/>
    </source>
</evidence>
<dbReference type="PANTHER" id="PTHR34582:SF6">
    <property type="entry name" value="UPF0702 TRANSMEMBRANE PROTEIN YCAP"/>
    <property type="match status" value="1"/>
</dbReference>
<comment type="subcellular location">
    <subcellularLocation>
        <location evidence="1">Cell membrane</location>
        <topology evidence="1">Multi-pass membrane protein</topology>
    </subcellularLocation>
</comment>
<evidence type="ECO:0000256" key="7">
    <source>
        <dbReference type="SAM" id="Phobius"/>
    </source>
</evidence>
<reference evidence="9 10" key="2">
    <citation type="submission" date="2018-06" db="EMBL/GenBank/DDBJ databases">
        <authorList>
            <person name="Zhirakovskaya E."/>
        </authorList>
    </citation>
    <scope>NUCLEOTIDE SEQUENCE [LARGE SCALE GENOMIC DNA]</scope>
    <source>
        <strain evidence="9 10">FBKL4.011</strain>
    </source>
</reference>
<dbReference type="PANTHER" id="PTHR34582">
    <property type="entry name" value="UPF0702 TRANSMEMBRANE PROTEIN YCAP"/>
    <property type="match status" value="1"/>
</dbReference>
<dbReference type="InterPro" id="IPR023090">
    <property type="entry name" value="UPF0702_alpha/beta_dom_sf"/>
</dbReference>
<evidence type="ECO:0000313" key="10">
    <source>
        <dbReference type="Proteomes" id="UP000251213"/>
    </source>
</evidence>
<dbReference type="EMBL" id="QJKK01000001">
    <property type="protein sequence ID" value="RAL27101.1"/>
    <property type="molecule type" value="Genomic_DNA"/>
</dbReference>
<keyword evidence="3" id="KW-1003">Cell membrane</keyword>
<sequence length="219" mass="24960">MYFFLLLMLRLMGKREIGKLSVFDLIVSFMIADLSATVIEDIKLPVFSSVIPIASLVGLQILVSFIMLKSRKVRGILDGEPTIIIKNGKLQREAMSKVRYNMDDLLMQLRDKNIANVADVEFAILETSGKLSVFPKEEKKPVTKSDITLNHHLKPFTLPIPVIIDGEIQDKELSSLGFNRFWLKKELKKKGYNQFKDVFYACADENGSLYVEGNKRSKR</sequence>
<evidence type="ECO:0000259" key="8">
    <source>
        <dbReference type="Pfam" id="PF04239"/>
    </source>
</evidence>
<feature type="transmembrane region" description="Helical" evidence="7">
    <location>
        <begin position="45"/>
        <end position="68"/>
    </location>
</feature>
<evidence type="ECO:0000256" key="2">
    <source>
        <dbReference type="ARBA" id="ARBA00006448"/>
    </source>
</evidence>